<evidence type="ECO:0000313" key="1">
    <source>
        <dbReference type="EMBL" id="TGZ75535.1"/>
    </source>
</evidence>
<protein>
    <submittedName>
        <fullName evidence="1">Uncharacterized protein</fullName>
    </submittedName>
</protein>
<gene>
    <name evidence="1" type="ORF">CRM22_000304</name>
</gene>
<dbReference type="AlphaFoldDB" id="A0A4S2MFZ0"/>
<keyword evidence="2" id="KW-1185">Reference proteome</keyword>
<accession>A0A4S2MFZ0</accession>
<reference evidence="1 2" key="1">
    <citation type="journal article" date="2019" name="BMC Genomics">
        <title>New insights from Opisthorchis felineus genome: update on genomics of the epidemiologically important liver flukes.</title>
        <authorList>
            <person name="Ershov N.I."/>
            <person name="Mordvinov V.A."/>
            <person name="Prokhortchouk E.B."/>
            <person name="Pakharukova M.Y."/>
            <person name="Gunbin K.V."/>
            <person name="Ustyantsev K."/>
            <person name="Genaev M.A."/>
            <person name="Blinov A.G."/>
            <person name="Mazur A."/>
            <person name="Boulygina E."/>
            <person name="Tsygankova S."/>
            <person name="Khrameeva E."/>
            <person name="Chekanov N."/>
            <person name="Fan G."/>
            <person name="Xiao A."/>
            <person name="Zhang H."/>
            <person name="Xu X."/>
            <person name="Yang H."/>
            <person name="Solovyev V."/>
            <person name="Lee S.M."/>
            <person name="Liu X."/>
            <person name="Afonnikov D.A."/>
            <person name="Skryabin K.G."/>
        </authorList>
    </citation>
    <scope>NUCLEOTIDE SEQUENCE [LARGE SCALE GENOMIC DNA]</scope>
    <source>
        <strain evidence="1">AK-0245</strain>
        <tissue evidence="1">Whole organism</tissue>
    </source>
</reference>
<comment type="caution">
    <text evidence="1">The sequence shown here is derived from an EMBL/GenBank/DDBJ whole genome shotgun (WGS) entry which is preliminary data.</text>
</comment>
<organism evidence="1 2">
    <name type="scientific">Opisthorchis felineus</name>
    <dbReference type="NCBI Taxonomy" id="147828"/>
    <lineage>
        <taxon>Eukaryota</taxon>
        <taxon>Metazoa</taxon>
        <taxon>Spiralia</taxon>
        <taxon>Lophotrochozoa</taxon>
        <taxon>Platyhelminthes</taxon>
        <taxon>Trematoda</taxon>
        <taxon>Digenea</taxon>
        <taxon>Opisthorchiida</taxon>
        <taxon>Opisthorchiata</taxon>
        <taxon>Opisthorchiidae</taxon>
        <taxon>Opisthorchis</taxon>
    </lineage>
</organism>
<dbReference type="Proteomes" id="UP000308267">
    <property type="component" value="Unassembled WGS sequence"/>
</dbReference>
<evidence type="ECO:0000313" key="2">
    <source>
        <dbReference type="Proteomes" id="UP000308267"/>
    </source>
</evidence>
<proteinExistence type="predicted"/>
<sequence>MGILIIPFETLKVVTNHRLQRGTIPVRQNYSPTAQSTKALTFAETPTLADQTNMSERHVIAHTLECVLEAEALLTPSDRWSTSHPASSVASRFLQTGHQSSASCTAL</sequence>
<name>A0A4S2MFZ0_OPIFE</name>
<dbReference type="EMBL" id="SJOL01000554">
    <property type="protein sequence ID" value="TGZ75535.1"/>
    <property type="molecule type" value="Genomic_DNA"/>
</dbReference>